<comment type="caution">
    <text evidence="2">The sequence shown here is derived from an EMBL/GenBank/DDBJ whole genome shotgun (WGS) entry which is preliminary data.</text>
</comment>
<protein>
    <submittedName>
        <fullName evidence="2">Uncharacterized protein</fullName>
    </submittedName>
</protein>
<accession>A0ABU1YG65</accession>
<evidence type="ECO:0000313" key="2">
    <source>
        <dbReference type="EMBL" id="MDR7267844.1"/>
    </source>
</evidence>
<proteinExistence type="predicted"/>
<gene>
    <name evidence="2" type="ORF">J2X20_000473</name>
</gene>
<dbReference type="EMBL" id="JAVDXU010000001">
    <property type="protein sequence ID" value="MDR7267844.1"/>
    <property type="molecule type" value="Genomic_DNA"/>
</dbReference>
<feature type="signal peptide" evidence="1">
    <location>
        <begin position="1"/>
        <end position="26"/>
    </location>
</feature>
<feature type="chain" id="PRO_5045648058" evidence="1">
    <location>
        <begin position="27"/>
        <end position="79"/>
    </location>
</feature>
<sequence length="79" mass="8039">MNTAAKTFIVASASVAAAAATGVALANHAAAPAKEIVKLERVVIVGKRADAVALLPRVVIEGRRDSTMFAAAQAAVWIV</sequence>
<name>A0ABU1YG65_ROSSA</name>
<organism evidence="2 3">
    <name type="scientific">Roseateles saccharophilus</name>
    <name type="common">Pseudomonas saccharophila</name>
    <dbReference type="NCBI Taxonomy" id="304"/>
    <lineage>
        <taxon>Bacteria</taxon>
        <taxon>Pseudomonadati</taxon>
        <taxon>Pseudomonadota</taxon>
        <taxon>Betaproteobacteria</taxon>
        <taxon>Burkholderiales</taxon>
        <taxon>Sphaerotilaceae</taxon>
        <taxon>Roseateles</taxon>
    </lineage>
</organism>
<evidence type="ECO:0000313" key="3">
    <source>
        <dbReference type="Proteomes" id="UP001180453"/>
    </source>
</evidence>
<keyword evidence="1" id="KW-0732">Signal</keyword>
<keyword evidence="3" id="KW-1185">Reference proteome</keyword>
<dbReference type="RefSeq" id="WP_310260329.1">
    <property type="nucleotide sequence ID" value="NZ_JAVDXU010000001.1"/>
</dbReference>
<evidence type="ECO:0000256" key="1">
    <source>
        <dbReference type="SAM" id="SignalP"/>
    </source>
</evidence>
<reference evidence="2 3" key="1">
    <citation type="submission" date="2023-07" db="EMBL/GenBank/DDBJ databases">
        <title>Sorghum-associated microbial communities from plants grown in Nebraska, USA.</title>
        <authorList>
            <person name="Schachtman D."/>
        </authorList>
    </citation>
    <scope>NUCLEOTIDE SEQUENCE [LARGE SCALE GENOMIC DNA]</scope>
    <source>
        <strain evidence="2 3">BE314</strain>
    </source>
</reference>
<dbReference type="Proteomes" id="UP001180453">
    <property type="component" value="Unassembled WGS sequence"/>
</dbReference>